<feature type="region of interest" description="Disordered" evidence="1">
    <location>
        <begin position="233"/>
        <end position="263"/>
    </location>
</feature>
<reference evidence="3" key="1">
    <citation type="submission" date="2021-02" db="EMBL/GenBank/DDBJ databases">
        <authorList>
            <person name="Steward A R."/>
        </authorList>
    </citation>
    <scope>NUCLEOTIDE SEQUENCE</scope>
</reference>
<dbReference type="EMBL" id="CAJOBZ010000002">
    <property type="protein sequence ID" value="CAF4755732.1"/>
    <property type="molecule type" value="Genomic_DNA"/>
</dbReference>
<dbReference type="PANTHER" id="PTHR33327">
    <property type="entry name" value="ENDONUCLEASE"/>
    <property type="match status" value="1"/>
</dbReference>
<dbReference type="Proteomes" id="UP000663880">
    <property type="component" value="Unassembled WGS sequence"/>
</dbReference>
<organism evidence="3 4">
    <name type="scientific">Pieris macdunnoughi</name>
    <dbReference type="NCBI Taxonomy" id="345717"/>
    <lineage>
        <taxon>Eukaryota</taxon>
        <taxon>Metazoa</taxon>
        <taxon>Ecdysozoa</taxon>
        <taxon>Arthropoda</taxon>
        <taxon>Hexapoda</taxon>
        <taxon>Insecta</taxon>
        <taxon>Pterygota</taxon>
        <taxon>Neoptera</taxon>
        <taxon>Endopterygota</taxon>
        <taxon>Lepidoptera</taxon>
        <taxon>Glossata</taxon>
        <taxon>Ditrysia</taxon>
        <taxon>Papilionoidea</taxon>
        <taxon>Pieridae</taxon>
        <taxon>Pierinae</taxon>
        <taxon>Pieris</taxon>
    </lineage>
</organism>
<dbReference type="AlphaFoldDB" id="A0A821LTV8"/>
<name>A0A821LTV8_9NEOP</name>
<evidence type="ECO:0000256" key="1">
    <source>
        <dbReference type="SAM" id="MobiDB-lite"/>
    </source>
</evidence>
<protein>
    <recommendedName>
        <fullName evidence="2">DUF7041 domain-containing protein</fullName>
    </recommendedName>
</protein>
<dbReference type="PANTHER" id="PTHR33327:SF3">
    <property type="entry name" value="RNA-DIRECTED DNA POLYMERASE"/>
    <property type="match status" value="1"/>
</dbReference>
<sequence>MADRELEQRLQQLTLENAVLQQKLTDIGSTSESTPKYEEQAVCQVAVKLPPFWPDKPAVWFGQVEAQFDIAGIVGDNTKYNYVIGRLDQKLAGEIEDIITRPPPIGQRYKKVNDELVRRLSMSEEQRVRQLISVEELGDRRPSQFLRHLRSLAGNTLTDENILRQLWMRRLPQNIQAILASQSELSLDKIADLADKITEISGPSHQVYSCAMPAPAPSVLDSLVKTVEDLSKQVASLTNSHPRGRSRSKSISRQRSRGASPRN</sequence>
<evidence type="ECO:0000313" key="4">
    <source>
        <dbReference type="Proteomes" id="UP000663880"/>
    </source>
</evidence>
<dbReference type="OrthoDB" id="6260718at2759"/>
<feature type="compositionally biased region" description="Basic residues" evidence="1">
    <location>
        <begin position="242"/>
        <end position="256"/>
    </location>
</feature>
<evidence type="ECO:0000313" key="3">
    <source>
        <dbReference type="EMBL" id="CAF4755732.1"/>
    </source>
</evidence>
<dbReference type="InterPro" id="IPR055469">
    <property type="entry name" value="DUF7041"/>
</dbReference>
<comment type="caution">
    <text evidence="3">The sequence shown here is derived from an EMBL/GenBank/DDBJ whole genome shotgun (WGS) entry which is preliminary data.</text>
</comment>
<evidence type="ECO:0000259" key="2">
    <source>
        <dbReference type="Pfam" id="PF23055"/>
    </source>
</evidence>
<gene>
    <name evidence="3" type="ORF">PMACD_LOCUS981</name>
</gene>
<accession>A0A821LTV8</accession>
<proteinExistence type="predicted"/>
<feature type="domain" description="DUF7041" evidence="2">
    <location>
        <begin position="49"/>
        <end position="132"/>
    </location>
</feature>
<dbReference type="Pfam" id="PF23055">
    <property type="entry name" value="DUF7041"/>
    <property type="match status" value="1"/>
</dbReference>
<keyword evidence="4" id="KW-1185">Reference proteome</keyword>